<dbReference type="KEGG" id="aswu:HUW51_08710"/>
<dbReference type="RefSeq" id="WP_185273585.1">
    <property type="nucleotide sequence ID" value="NZ_CP055156.1"/>
</dbReference>
<dbReference type="Pfam" id="PF07980">
    <property type="entry name" value="SusD_RagB"/>
    <property type="match status" value="1"/>
</dbReference>
<evidence type="ECO:0000256" key="1">
    <source>
        <dbReference type="ARBA" id="ARBA00004442"/>
    </source>
</evidence>
<comment type="similarity">
    <text evidence="2">Belongs to the SusD family.</text>
</comment>
<protein>
    <submittedName>
        <fullName evidence="7">RagB/SusD family nutrient uptake outer membrane protein</fullName>
    </submittedName>
</protein>
<organism evidence="7 8">
    <name type="scientific">Adhaeribacter swui</name>
    <dbReference type="NCBI Taxonomy" id="2086471"/>
    <lineage>
        <taxon>Bacteria</taxon>
        <taxon>Pseudomonadati</taxon>
        <taxon>Bacteroidota</taxon>
        <taxon>Cytophagia</taxon>
        <taxon>Cytophagales</taxon>
        <taxon>Hymenobacteraceae</taxon>
        <taxon>Adhaeribacter</taxon>
    </lineage>
</organism>
<keyword evidence="8" id="KW-1185">Reference proteome</keyword>
<dbReference type="GO" id="GO:0009279">
    <property type="term" value="C:cell outer membrane"/>
    <property type="evidence" value="ECO:0007669"/>
    <property type="project" value="UniProtKB-SubCell"/>
</dbReference>
<dbReference type="Proteomes" id="UP000515237">
    <property type="component" value="Chromosome"/>
</dbReference>
<dbReference type="InterPro" id="IPR011990">
    <property type="entry name" value="TPR-like_helical_dom_sf"/>
</dbReference>
<dbReference type="SUPFAM" id="SSF48452">
    <property type="entry name" value="TPR-like"/>
    <property type="match status" value="1"/>
</dbReference>
<evidence type="ECO:0000256" key="4">
    <source>
        <dbReference type="ARBA" id="ARBA00023136"/>
    </source>
</evidence>
<gene>
    <name evidence="7" type="ORF">HUW51_08710</name>
</gene>
<sequence length="490" mass="53773">MKKLNILLLAAMLATGTGCKDYLDEETNGALLGAQALSSQQGLEAALTGAYKGWANTWGTGFIHATAVAATMGGDDITTHKASNKADFREFDQFNVPATNQRTQALYSGCYKAIQGANNVIANYKNTTGDAAIISSIAGEAHFIRAVSYYWLTRLYGSIPLITQAEFSDDLLTVGKTAPAEIYKLIEADLLEAEKLVPDARRNGEPGRPNKGTVKAYLADVYLTEAGYPLKQTEKYALAAAKAKEVIDNKATYGFDLLPTYAAVFENDPLKNGNAETVFQISTFQGNGSTTNANYGWSAMPGEESGWDDFFAEINFFNNFPEGPRKDVTFRTTFKKADGTTIPWQQSQTQHPYYQKYYIKGEVKNWASSVPESMMRYAHVLTIYAEAQARATGTPDDLAYTSINAIRTRAGLEPLQGLSGEAFAAAVVQERAWEFAAERTRWFDLVRLEMVEAANANKHPNDLQPIGSIAKEDYVFPLPFSETSVNPNLK</sequence>
<keyword evidence="5" id="KW-0998">Cell outer membrane</keyword>
<dbReference type="EMBL" id="CP055156">
    <property type="protein sequence ID" value="QNF32807.1"/>
    <property type="molecule type" value="Genomic_DNA"/>
</dbReference>
<evidence type="ECO:0000256" key="3">
    <source>
        <dbReference type="ARBA" id="ARBA00022729"/>
    </source>
</evidence>
<dbReference type="Gene3D" id="1.25.40.390">
    <property type="match status" value="1"/>
</dbReference>
<evidence type="ECO:0000259" key="6">
    <source>
        <dbReference type="Pfam" id="PF07980"/>
    </source>
</evidence>
<feature type="domain" description="RagB/SusD" evidence="6">
    <location>
        <begin position="212"/>
        <end position="490"/>
    </location>
</feature>
<keyword evidence="3" id="KW-0732">Signal</keyword>
<dbReference type="InterPro" id="IPR012944">
    <property type="entry name" value="SusD_RagB_dom"/>
</dbReference>
<dbReference type="PROSITE" id="PS51257">
    <property type="entry name" value="PROKAR_LIPOPROTEIN"/>
    <property type="match status" value="1"/>
</dbReference>
<evidence type="ECO:0000256" key="5">
    <source>
        <dbReference type="ARBA" id="ARBA00023237"/>
    </source>
</evidence>
<comment type="subcellular location">
    <subcellularLocation>
        <location evidence="1">Cell outer membrane</location>
    </subcellularLocation>
</comment>
<evidence type="ECO:0000313" key="8">
    <source>
        <dbReference type="Proteomes" id="UP000515237"/>
    </source>
</evidence>
<proteinExistence type="inferred from homology"/>
<dbReference type="AlphaFoldDB" id="A0A7G7G6M3"/>
<keyword evidence="4" id="KW-0472">Membrane</keyword>
<evidence type="ECO:0000313" key="7">
    <source>
        <dbReference type="EMBL" id="QNF32807.1"/>
    </source>
</evidence>
<evidence type="ECO:0000256" key="2">
    <source>
        <dbReference type="ARBA" id="ARBA00006275"/>
    </source>
</evidence>
<accession>A0A7G7G6M3</accession>
<name>A0A7G7G6M3_9BACT</name>
<reference evidence="7 8" key="1">
    <citation type="journal article" date="2018" name="Int. J. Syst. Evol. Microbiol.">
        <title>Adhaeribacter swui sp. nov., isolated from wet mud.</title>
        <authorList>
            <person name="Kim D.U."/>
            <person name="Kim K.W."/>
            <person name="Kang M.S."/>
            <person name="Kim J.Y."/>
            <person name="Jang J.H."/>
            <person name="Kim M.K."/>
        </authorList>
    </citation>
    <scope>NUCLEOTIDE SEQUENCE [LARGE SCALE GENOMIC DNA]</scope>
    <source>
        <strain evidence="7 8">KCTC 52873</strain>
    </source>
</reference>